<reference evidence="3 4" key="1">
    <citation type="journal article" date="2018" name="BMC Genomics">
        <title>Genomic comparison of Trypanosoma conorhini and Trypanosoma rangeli to Trypanosoma cruzi strains of high and low virulence.</title>
        <authorList>
            <person name="Bradwell K.R."/>
            <person name="Koparde V.N."/>
            <person name="Matveyev A.V."/>
            <person name="Serrano M.G."/>
            <person name="Alves J.M."/>
            <person name="Parikh H."/>
            <person name="Huang B."/>
            <person name="Lee V."/>
            <person name="Espinosa-Alvarez O."/>
            <person name="Ortiz P.A."/>
            <person name="Costa-Martins A.G."/>
            <person name="Teixeira M.M."/>
            <person name="Buck G.A."/>
        </authorList>
    </citation>
    <scope>NUCLEOTIDE SEQUENCE [LARGE SCALE GENOMIC DNA]</scope>
    <source>
        <strain evidence="3 4">025E</strain>
    </source>
</reference>
<keyword evidence="4" id="KW-1185">Reference proteome</keyword>
<feature type="compositionally biased region" description="Low complexity" evidence="1">
    <location>
        <begin position="217"/>
        <end position="253"/>
    </location>
</feature>
<feature type="chain" id="PRO_5019583405" evidence="2">
    <location>
        <begin position="27"/>
        <end position="286"/>
    </location>
</feature>
<comment type="caution">
    <text evidence="3">The sequence shown here is derived from an EMBL/GenBank/DDBJ whole genome shotgun (WGS) entry which is preliminary data.</text>
</comment>
<evidence type="ECO:0000313" key="4">
    <source>
        <dbReference type="Proteomes" id="UP000284403"/>
    </source>
</evidence>
<feature type="signal peptide" evidence="2">
    <location>
        <begin position="1"/>
        <end position="26"/>
    </location>
</feature>
<feature type="region of interest" description="Disordered" evidence="1">
    <location>
        <begin position="166"/>
        <end position="258"/>
    </location>
</feature>
<dbReference type="AlphaFoldDB" id="A0A422MRR6"/>
<dbReference type="EMBL" id="MKKU01001355">
    <property type="protein sequence ID" value="RNE95880.1"/>
    <property type="molecule type" value="Genomic_DNA"/>
</dbReference>
<proteinExistence type="predicted"/>
<evidence type="ECO:0000313" key="3">
    <source>
        <dbReference type="EMBL" id="RNE95880.1"/>
    </source>
</evidence>
<accession>A0A422MRR6</accession>
<sequence>MTTLAVRRRAVCALALLALLCSSVCGATAEGAAANVKVPVEVSCPNGAKKLSWRFVGATSWTPCTASLESPRTAAVPAAEVAADDSDVVCLIAESNFILTGCDSRCAGRTTQGDVAALTMLFETKEGGTLHTKWKAANPSTGAATLPTVEGLQNGAQGVCTLQPASARANGEGASGTRPQEVPAAGGTQQQPHTTGGAGPAKDPAAAQPRGPGEAQAPPTSAGDSGASAAAPAATAVEGATTTTTTRSPSAGSHAKSNADSTANIATAWMRAPLLLLLLASAAGCF</sequence>
<evidence type="ECO:0000256" key="2">
    <source>
        <dbReference type="SAM" id="SignalP"/>
    </source>
</evidence>
<evidence type="ECO:0000256" key="1">
    <source>
        <dbReference type="SAM" id="MobiDB-lite"/>
    </source>
</evidence>
<gene>
    <name evidence="3" type="ORF">Tco025E_09889</name>
</gene>
<dbReference type="GeneID" id="40323500"/>
<name>A0A422MRR6_9TRYP</name>
<feature type="compositionally biased region" description="Low complexity" evidence="1">
    <location>
        <begin position="184"/>
        <end position="209"/>
    </location>
</feature>
<dbReference type="RefSeq" id="XP_029223186.1">
    <property type="nucleotide sequence ID" value="XM_029376692.1"/>
</dbReference>
<protein>
    <submittedName>
        <fullName evidence="3">Mucin-like glycoprotein</fullName>
    </submittedName>
</protein>
<keyword evidence="2" id="KW-0732">Signal</keyword>
<dbReference type="Proteomes" id="UP000284403">
    <property type="component" value="Unassembled WGS sequence"/>
</dbReference>
<organism evidence="3 4">
    <name type="scientific">Trypanosoma conorhini</name>
    <dbReference type="NCBI Taxonomy" id="83891"/>
    <lineage>
        <taxon>Eukaryota</taxon>
        <taxon>Discoba</taxon>
        <taxon>Euglenozoa</taxon>
        <taxon>Kinetoplastea</taxon>
        <taxon>Metakinetoplastina</taxon>
        <taxon>Trypanosomatida</taxon>
        <taxon>Trypanosomatidae</taxon>
        <taxon>Trypanosoma</taxon>
    </lineage>
</organism>